<reference evidence="1 2" key="1">
    <citation type="submission" date="2016-01" db="EMBL/GenBank/DDBJ databases">
        <title>Draft Genome Sequences of Seven Thermophilic Sporeformers Isolated from Foods.</title>
        <authorList>
            <person name="Berendsen E.M."/>
            <person name="Wells-Bennik M.H."/>
            <person name="Krawcyk A.O."/>
            <person name="De Jong A."/>
            <person name="Holsappel S."/>
            <person name="Eijlander R.T."/>
            <person name="Kuipers O.P."/>
        </authorList>
    </citation>
    <scope>NUCLEOTIDE SEQUENCE [LARGE SCALE GENOMIC DNA]</scope>
    <source>
        <strain evidence="1 2">B4114</strain>
    </source>
</reference>
<gene>
    <name evidence="1" type="ORF">B4114_0388</name>
</gene>
<sequence length="42" mass="4904">MFQLYNNFIKKCLLQLYKKMPSSSGAPFYGDAGEHLARQLFF</sequence>
<dbReference type="Proteomes" id="UP000075517">
    <property type="component" value="Unassembled WGS sequence"/>
</dbReference>
<accession>A0A150NEX3</accession>
<evidence type="ECO:0000313" key="1">
    <source>
        <dbReference type="EMBL" id="KYD35225.1"/>
    </source>
</evidence>
<name>A0A150NEX3_GEOSE</name>
<proteinExistence type="predicted"/>
<comment type="caution">
    <text evidence="1">The sequence shown here is derived from an EMBL/GenBank/DDBJ whole genome shotgun (WGS) entry which is preliminary data.</text>
</comment>
<dbReference type="EMBL" id="LQYY01000009">
    <property type="protein sequence ID" value="KYD35225.1"/>
    <property type="molecule type" value="Genomic_DNA"/>
</dbReference>
<protein>
    <submittedName>
        <fullName evidence="1">Uncharacterized protein</fullName>
    </submittedName>
</protein>
<evidence type="ECO:0000313" key="2">
    <source>
        <dbReference type="Proteomes" id="UP000075517"/>
    </source>
</evidence>
<dbReference type="AlphaFoldDB" id="A0A150NEX3"/>
<organism evidence="1 2">
    <name type="scientific">Geobacillus stearothermophilus</name>
    <name type="common">Bacillus stearothermophilus</name>
    <dbReference type="NCBI Taxonomy" id="1422"/>
    <lineage>
        <taxon>Bacteria</taxon>
        <taxon>Bacillati</taxon>
        <taxon>Bacillota</taxon>
        <taxon>Bacilli</taxon>
        <taxon>Bacillales</taxon>
        <taxon>Anoxybacillaceae</taxon>
        <taxon>Geobacillus</taxon>
    </lineage>
</organism>